<dbReference type="GO" id="GO:0140664">
    <property type="term" value="F:ATP-dependent DNA damage sensor activity"/>
    <property type="evidence" value="ECO:0007669"/>
    <property type="project" value="InterPro"/>
</dbReference>
<feature type="transmembrane region" description="Helical" evidence="5">
    <location>
        <begin position="251"/>
        <end position="268"/>
    </location>
</feature>
<name>A0A7Z8YBU7_CAPOC</name>
<accession>A0A7Z8YBU7</accession>
<dbReference type="SUPFAM" id="SSF48334">
    <property type="entry name" value="DNA repair protein MutS, domain III"/>
    <property type="match status" value="1"/>
</dbReference>
<organism evidence="7 8">
    <name type="scientific">Capnocytophaga ochracea</name>
    <dbReference type="NCBI Taxonomy" id="1018"/>
    <lineage>
        <taxon>Bacteria</taxon>
        <taxon>Pseudomonadati</taxon>
        <taxon>Bacteroidota</taxon>
        <taxon>Flavobacteriia</taxon>
        <taxon>Flavobacteriales</taxon>
        <taxon>Flavobacteriaceae</taxon>
        <taxon>Capnocytophaga</taxon>
    </lineage>
</organism>
<dbReference type="Proteomes" id="UP000276733">
    <property type="component" value="Unassembled WGS sequence"/>
</dbReference>
<gene>
    <name evidence="7" type="primary">mutS_1</name>
    <name evidence="7" type="ORF">NCTC11458_00418</name>
</gene>
<feature type="transmembrane region" description="Helical" evidence="5">
    <location>
        <begin position="41"/>
        <end position="58"/>
    </location>
</feature>
<proteinExistence type="predicted"/>
<dbReference type="AlphaFoldDB" id="A0A7Z8YBU7"/>
<feature type="coiled-coil region" evidence="4">
    <location>
        <begin position="8"/>
        <end position="35"/>
    </location>
</feature>
<evidence type="ECO:0000256" key="1">
    <source>
        <dbReference type="ARBA" id="ARBA00022741"/>
    </source>
</evidence>
<dbReference type="GO" id="GO:0005524">
    <property type="term" value="F:ATP binding"/>
    <property type="evidence" value="ECO:0007669"/>
    <property type="project" value="UniProtKB-KW"/>
</dbReference>
<dbReference type="Pfam" id="PF00488">
    <property type="entry name" value="MutS_V"/>
    <property type="match status" value="1"/>
</dbReference>
<dbReference type="InterPro" id="IPR045076">
    <property type="entry name" value="MutS"/>
</dbReference>
<keyword evidence="5" id="KW-1133">Transmembrane helix</keyword>
<feature type="transmembrane region" description="Helical" evidence="5">
    <location>
        <begin position="221"/>
        <end position="239"/>
    </location>
</feature>
<evidence type="ECO:0000313" key="8">
    <source>
        <dbReference type="Proteomes" id="UP000276733"/>
    </source>
</evidence>
<dbReference type="PANTHER" id="PTHR11361">
    <property type="entry name" value="DNA MISMATCH REPAIR PROTEIN MUTS FAMILY MEMBER"/>
    <property type="match status" value="1"/>
</dbReference>
<dbReference type="Gene3D" id="3.40.50.300">
    <property type="entry name" value="P-loop containing nucleotide triphosphate hydrolases"/>
    <property type="match status" value="1"/>
</dbReference>
<keyword evidence="3" id="KW-0238">DNA-binding</keyword>
<dbReference type="Gene3D" id="1.10.1420.10">
    <property type="match status" value="1"/>
</dbReference>
<sequence length="592" mass="68167">MDSIIMTNDKLRMTTNSYKEKLSEATQQYLKLTKQYNQISFLRLAEMLLIIWSVYKLIKAPSVVMGLFCMLTIVVFLLLIVKHKKISALRSIAQTKIRLNEQEIAFLEQHTFFTDNGKDFQEENHPYAYDLDILGEHSLYHYLNRTHTFLGKKLLAERLLSPSSEDIINTQEQIKALTPDLSWRQTFTAYAQQIDDSKDFYIKLRTWAGSTVKLLSKTMQYTLIVLPIFLIISLLIGYGNDNELLKSVGKFLITLNLLLFFSFIGKITKEKLGFERTYTMLYAFKECIAQVEARFPEKNKQASAKIAQLSRLLDDLDNVSNILVSIPLNLFSFYHVHRYQQLLQWKAQYASCIEEWLESVGETEVLCSFANFSYNNPEFVYPTLNNDYEIAFEAVGHPLIPSEHRITNNIILGEHAFILLTGSNMSGKSTFLRTLGVNMLLTLVGLPVCARKANIHPLRLLVSMRLADSLNDGKSYFFAEINRIQQIMETLEDERCFVLLDEVLRGTNSEDKQYGTIKIIERLLSLQALGVLATHDIEVCKLTEQYPHQLQNKCFESDITNGELTFDYKLREGVCQNKNATFLMKKLGIIED</sequence>
<feature type="domain" description="DNA mismatch repair proteins mutS family" evidence="6">
    <location>
        <begin position="415"/>
        <end position="591"/>
    </location>
</feature>
<dbReference type="EMBL" id="UYIQ01000001">
    <property type="protein sequence ID" value="VDG81135.1"/>
    <property type="molecule type" value="Genomic_DNA"/>
</dbReference>
<evidence type="ECO:0000313" key="7">
    <source>
        <dbReference type="EMBL" id="VDG81135.1"/>
    </source>
</evidence>
<dbReference type="InterPro" id="IPR036187">
    <property type="entry name" value="DNA_mismatch_repair_MutS_sf"/>
</dbReference>
<dbReference type="GO" id="GO:0006298">
    <property type="term" value="P:mismatch repair"/>
    <property type="evidence" value="ECO:0007669"/>
    <property type="project" value="InterPro"/>
</dbReference>
<keyword evidence="5" id="KW-0812">Transmembrane</keyword>
<evidence type="ECO:0000259" key="6">
    <source>
        <dbReference type="SMART" id="SM00534"/>
    </source>
</evidence>
<evidence type="ECO:0000256" key="4">
    <source>
        <dbReference type="SAM" id="Coils"/>
    </source>
</evidence>
<dbReference type="InterPro" id="IPR000432">
    <property type="entry name" value="DNA_mismatch_repair_MutS_C"/>
</dbReference>
<comment type="caution">
    <text evidence="7">The sequence shown here is derived from an EMBL/GenBank/DDBJ whole genome shotgun (WGS) entry which is preliminary data.</text>
</comment>
<reference evidence="7 8" key="1">
    <citation type="submission" date="2018-11" db="EMBL/GenBank/DDBJ databases">
        <authorList>
            <consortium name="Pathogen Informatics"/>
        </authorList>
    </citation>
    <scope>NUCLEOTIDE SEQUENCE [LARGE SCALE GENOMIC DNA]</scope>
    <source>
        <strain evidence="7 8">NCTC11458</strain>
    </source>
</reference>
<dbReference type="SUPFAM" id="SSF52540">
    <property type="entry name" value="P-loop containing nucleoside triphosphate hydrolases"/>
    <property type="match status" value="1"/>
</dbReference>
<evidence type="ECO:0000256" key="3">
    <source>
        <dbReference type="ARBA" id="ARBA00023125"/>
    </source>
</evidence>
<feature type="transmembrane region" description="Helical" evidence="5">
    <location>
        <begin position="64"/>
        <end position="81"/>
    </location>
</feature>
<keyword evidence="5" id="KW-0472">Membrane</keyword>
<dbReference type="SMART" id="SM00534">
    <property type="entry name" value="MUTSac"/>
    <property type="match status" value="1"/>
</dbReference>
<keyword evidence="2" id="KW-0067">ATP-binding</keyword>
<dbReference type="InterPro" id="IPR027417">
    <property type="entry name" value="P-loop_NTPase"/>
</dbReference>
<keyword evidence="4" id="KW-0175">Coiled coil</keyword>
<dbReference type="GO" id="GO:0005829">
    <property type="term" value="C:cytosol"/>
    <property type="evidence" value="ECO:0007669"/>
    <property type="project" value="TreeGrafter"/>
</dbReference>
<dbReference type="PANTHER" id="PTHR11361:SF99">
    <property type="entry name" value="DNA MISMATCH REPAIR PROTEIN"/>
    <property type="match status" value="1"/>
</dbReference>
<dbReference type="GO" id="GO:0030983">
    <property type="term" value="F:mismatched DNA binding"/>
    <property type="evidence" value="ECO:0007669"/>
    <property type="project" value="InterPro"/>
</dbReference>
<keyword evidence="1" id="KW-0547">Nucleotide-binding</keyword>
<protein>
    <submittedName>
        <fullName evidence="7">DNA mismatch repair protein mutS</fullName>
    </submittedName>
</protein>
<evidence type="ECO:0000256" key="2">
    <source>
        <dbReference type="ARBA" id="ARBA00022840"/>
    </source>
</evidence>
<evidence type="ECO:0000256" key="5">
    <source>
        <dbReference type="SAM" id="Phobius"/>
    </source>
</evidence>